<feature type="region of interest" description="Disordered" evidence="1">
    <location>
        <begin position="1"/>
        <end position="55"/>
    </location>
</feature>
<proteinExistence type="predicted"/>
<keyword evidence="3" id="KW-1185">Reference proteome</keyword>
<accession>A0A2T7F618</accession>
<name>A0A2T7F618_9POAL</name>
<feature type="compositionally biased region" description="Pro residues" evidence="1">
    <location>
        <begin position="1"/>
        <end position="12"/>
    </location>
</feature>
<protein>
    <submittedName>
        <fullName evidence="2">Uncharacterized protein</fullName>
    </submittedName>
</protein>
<dbReference type="AlphaFoldDB" id="A0A2T7F618"/>
<organism evidence="2 3">
    <name type="scientific">Panicum hallii var. hallii</name>
    <dbReference type="NCBI Taxonomy" id="1504633"/>
    <lineage>
        <taxon>Eukaryota</taxon>
        <taxon>Viridiplantae</taxon>
        <taxon>Streptophyta</taxon>
        <taxon>Embryophyta</taxon>
        <taxon>Tracheophyta</taxon>
        <taxon>Spermatophyta</taxon>
        <taxon>Magnoliopsida</taxon>
        <taxon>Liliopsida</taxon>
        <taxon>Poales</taxon>
        <taxon>Poaceae</taxon>
        <taxon>PACMAD clade</taxon>
        <taxon>Panicoideae</taxon>
        <taxon>Panicodae</taxon>
        <taxon>Paniceae</taxon>
        <taxon>Panicinae</taxon>
        <taxon>Panicum</taxon>
        <taxon>Panicum sect. Panicum</taxon>
    </lineage>
</organism>
<reference evidence="2 3" key="1">
    <citation type="submission" date="2018-04" db="EMBL/GenBank/DDBJ databases">
        <title>WGS assembly of Panicum hallii var. hallii HAL2.</title>
        <authorList>
            <person name="Lovell J."/>
            <person name="Jenkins J."/>
            <person name="Lowry D."/>
            <person name="Mamidi S."/>
            <person name="Sreedasyam A."/>
            <person name="Weng X."/>
            <person name="Barry K."/>
            <person name="Bonette J."/>
            <person name="Campitelli B."/>
            <person name="Daum C."/>
            <person name="Gordon S."/>
            <person name="Gould B."/>
            <person name="Lipzen A."/>
            <person name="MacQueen A."/>
            <person name="Palacio-Mejia J."/>
            <person name="Plott C."/>
            <person name="Shakirov E."/>
            <person name="Shu S."/>
            <person name="Yoshinaga Y."/>
            <person name="Zane M."/>
            <person name="Rokhsar D."/>
            <person name="Grimwood J."/>
            <person name="Schmutz J."/>
            <person name="Juenger T."/>
        </authorList>
    </citation>
    <scope>NUCLEOTIDE SEQUENCE [LARGE SCALE GENOMIC DNA]</scope>
    <source>
        <strain evidence="3">cv. HAL2</strain>
    </source>
</reference>
<gene>
    <name evidence="2" type="ORF">GQ55_1G178800</name>
</gene>
<evidence type="ECO:0000313" key="2">
    <source>
        <dbReference type="EMBL" id="PUZ75518.1"/>
    </source>
</evidence>
<evidence type="ECO:0000313" key="3">
    <source>
        <dbReference type="Proteomes" id="UP000244336"/>
    </source>
</evidence>
<dbReference type="Proteomes" id="UP000244336">
    <property type="component" value="Chromosome 1"/>
</dbReference>
<dbReference type="Gramene" id="PUZ75518">
    <property type="protein sequence ID" value="PUZ75518"/>
    <property type="gene ID" value="GQ55_1G178800"/>
</dbReference>
<dbReference type="EMBL" id="CM009749">
    <property type="protein sequence ID" value="PUZ75518.1"/>
    <property type="molecule type" value="Genomic_DNA"/>
</dbReference>
<sequence length="141" mass="15542">MWPLRPRPPAEPPSGWTGAGREAPARCSAHGPGRPVGALTAGRSKPPPARFDWGSRGRSAWREWGSGLETPDGMGAGRRSRSKIRLLRVAEVRGGPHSVLNRRILEEAAPFPVPPNRGFRANELRRLLHIAPWMALRNGRR</sequence>
<evidence type="ECO:0000256" key="1">
    <source>
        <dbReference type="SAM" id="MobiDB-lite"/>
    </source>
</evidence>